<name>A0ACB9K8V1_9ASTR</name>
<protein>
    <submittedName>
        <fullName evidence="1">Uncharacterized protein</fullName>
    </submittedName>
</protein>
<comment type="caution">
    <text evidence="1">The sequence shown here is derived from an EMBL/GenBank/DDBJ whole genome shotgun (WGS) entry which is preliminary data.</text>
</comment>
<reference evidence="2" key="1">
    <citation type="journal article" date="2022" name="Mol. Ecol. Resour.">
        <title>The genomes of chicory, endive, great burdock and yacon provide insights into Asteraceae palaeo-polyploidization history and plant inulin production.</title>
        <authorList>
            <person name="Fan W."/>
            <person name="Wang S."/>
            <person name="Wang H."/>
            <person name="Wang A."/>
            <person name="Jiang F."/>
            <person name="Liu H."/>
            <person name="Zhao H."/>
            <person name="Xu D."/>
            <person name="Zhang Y."/>
        </authorList>
    </citation>
    <scope>NUCLEOTIDE SEQUENCE [LARGE SCALE GENOMIC DNA]</scope>
    <source>
        <strain evidence="2">cv. Yunnan</strain>
    </source>
</reference>
<organism evidence="1 2">
    <name type="scientific">Smallanthus sonchifolius</name>
    <dbReference type="NCBI Taxonomy" id="185202"/>
    <lineage>
        <taxon>Eukaryota</taxon>
        <taxon>Viridiplantae</taxon>
        <taxon>Streptophyta</taxon>
        <taxon>Embryophyta</taxon>
        <taxon>Tracheophyta</taxon>
        <taxon>Spermatophyta</taxon>
        <taxon>Magnoliopsida</taxon>
        <taxon>eudicotyledons</taxon>
        <taxon>Gunneridae</taxon>
        <taxon>Pentapetalae</taxon>
        <taxon>asterids</taxon>
        <taxon>campanulids</taxon>
        <taxon>Asterales</taxon>
        <taxon>Asteraceae</taxon>
        <taxon>Asteroideae</taxon>
        <taxon>Heliantheae alliance</taxon>
        <taxon>Millerieae</taxon>
        <taxon>Smallanthus</taxon>
    </lineage>
</organism>
<evidence type="ECO:0000313" key="1">
    <source>
        <dbReference type="EMBL" id="KAI3828687.1"/>
    </source>
</evidence>
<evidence type="ECO:0000313" key="2">
    <source>
        <dbReference type="Proteomes" id="UP001056120"/>
    </source>
</evidence>
<keyword evidence="2" id="KW-1185">Reference proteome</keyword>
<gene>
    <name evidence="1" type="ORF">L1987_02795</name>
</gene>
<dbReference type="EMBL" id="CM042018">
    <property type="protein sequence ID" value="KAI3828687.1"/>
    <property type="molecule type" value="Genomic_DNA"/>
</dbReference>
<reference evidence="1 2" key="2">
    <citation type="journal article" date="2022" name="Mol. Ecol. Resour.">
        <title>The genomes of chicory, endive, great burdock and yacon provide insights into Asteraceae paleo-polyploidization history and plant inulin production.</title>
        <authorList>
            <person name="Fan W."/>
            <person name="Wang S."/>
            <person name="Wang H."/>
            <person name="Wang A."/>
            <person name="Jiang F."/>
            <person name="Liu H."/>
            <person name="Zhao H."/>
            <person name="Xu D."/>
            <person name="Zhang Y."/>
        </authorList>
    </citation>
    <scope>NUCLEOTIDE SEQUENCE [LARGE SCALE GENOMIC DNA]</scope>
    <source>
        <strain evidence="2">cv. Yunnan</strain>
        <tissue evidence="1">Leaves</tissue>
    </source>
</reference>
<accession>A0ACB9K8V1</accession>
<proteinExistence type="predicted"/>
<dbReference type="Proteomes" id="UP001056120">
    <property type="component" value="Linkage Group LG01"/>
</dbReference>
<sequence>MLVLVRLNKTGERCNQIVSILSMDGVGGIWKIKKVNKGCFQLMVWVCVDDDLDVYNISKVVCGENQDFANLNLLQVAFKVKEKLLMKRFLLVFDDVWNENLSVSCCWKGTWK</sequence>